<dbReference type="Proteomes" id="UP000002727">
    <property type="component" value="Chromosome"/>
</dbReference>
<sequence length="56" mass="6515">MRRGCHTLSNWGNIDIENIDHILLKKDWPAKVKDYGCLCDVEVSDHRPIWAVIELP</sequence>
<dbReference type="PATRIC" id="fig|523850.10.peg.1283"/>
<proteinExistence type="predicted"/>
<evidence type="ECO:0000313" key="2">
    <source>
        <dbReference type="Proteomes" id="UP000002727"/>
    </source>
</evidence>
<reference evidence="1 2" key="1">
    <citation type="journal article" date="2008" name="J. Bacteriol.">
        <title>The complete genome sequence of Thermococcus onnurineus NA1 reveals a mixed heterotrophic and carboxydotrophic metabolism.</title>
        <authorList>
            <person name="Lee H.S."/>
            <person name="Kang S.G."/>
            <person name="Bae S.S."/>
            <person name="Lim J.K."/>
            <person name="Cho Y."/>
            <person name="Kim Y.J."/>
            <person name="Jeon J.H."/>
            <person name="Cha S.S."/>
            <person name="Kwon K.K."/>
            <person name="Kim H.T."/>
            <person name="Park C.J."/>
            <person name="Lee H.W."/>
            <person name="Kim S.I."/>
            <person name="Chun J."/>
            <person name="Colwell R.R."/>
            <person name="Kim S.J."/>
            <person name="Lee J.H."/>
        </authorList>
    </citation>
    <scope>NUCLEOTIDE SEQUENCE [LARGE SCALE GENOMIC DNA]</scope>
    <source>
        <strain evidence="1 2">NA1</strain>
    </source>
</reference>
<dbReference type="SUPFAM" id="SSF56219">
    <property type="entry name" value="DNase I-like"/>
    <property type="match status" value="1"/>
</dbReference>
<dbReference type="GO" id="GO:0016787">
    <property type="term" value="F:hydrolase activity"/>
    <property type="evidence" value="ECO:0007669"/>
    <property type="project" value="UniProtKB-KW"/>
</dbReference>
<organism evidence="1 2">
    <name type="scientific">Thermococcus onnurineus (strain NA1)</name>
    <dbReference type="NCBI Taxonomy" id="523850"/>
    <lineage>
        <taxon>Archaea</taxon>
        <taxon>Methanobacteriati</taxon>
        <taxon>Methanobacteriota</taxon>
        <taxon>Thermococci</taxon>
        <taxon>Thermococcales</taxon>
        <taxon>Thermococcaceae</taxon>
        <taxon>Thermococcus</taxon>
    </lineage>
</organism>
<dbReference type="KEGG" id="ton:TON_1275"/>
<gene>
    <name evidence="1" type="ordered locus">TON_1275</name>
</gene>
<accession>B6YXF0</accession>
<protein>
    <submittedName>
        <fullName evidence="1">Membrane-bound metal-dependent hydrolase, C-terminus</fullName>
    </submittedName>
</protein>
<dbReference type="AlphaFoldDB" id="B6YXF0"/>
<dbReference type="RefSeq" id="WP_012572235.1">
    <property type="nucleotide sequence ID" value="NC_011529.1"/>
</dbReference>
<keyword evidence="1" id="KW-0378">Hydrolase</keyword>
<dbReference type="Gene3D" id="3.60.10.10">
    <property type="entry name" value="Endonuclease/exonuclease/phosphatase"/>
    <property type="match status" value="1"/>
</dbReference>
<dbReference type="HOGENOM" id="CLU_3003356_0_0_2"/>
<dbReference type="EMBL" id="CP000855">
    <property type="protein sequence ID" value="ACJ16763.1"/>
    <property type="molecule type" value="Genomic_DNA"/>
</dbReference>
<dbReference type="InterPro" id="IPR036691">
    <property type="entry name" value="Endo/exonu/phosph_ase_sf"/>
</dbReference>
<dbReference type="GeneID" id="70691896"/>
<evidence type="ECO:0000313" key="1">
    <source>
        <dbReference type="EMBL" id="ACJ16763.1"/>
    </source>
</evidence>
<keyword evidence="2" id="KW-1185">Reference proteome</keyword>
<name>B6YXF0_THEON</name>
<dbReference type="STRING" id="523850.TON_1275"/>